<dbReference type="InterPro" id="IPR012340">
    <property type="entry name" value="NA-bd_OB-fold"/>
</dbReference>
<evidence type="ECO:0000256" key="1">
    <source>
        <dbReference type="ARBA" id="ARBA00007572"/>
    </source>
</evidence>
<dbReference type="CDD" id="cd08041">
    <property type="entry name" value="OBF_kDNA_ligase_like"/>
    <property type="match status" value="1"/>
</dbReference>
<evidence type="ECO:0000313" key="8">
    <source>
        <dbReference type="Proteomes" id="UP001384053"/>
    </source>
</evidence>
<dbReference type="PANTHER" id="PTHR47810">
    <property type="entry name" value="DNA LIGASE"/>
    <property type="match status" value="1"/>
</dbReference>
<evidence type="ECO:0000256" key="2">
    <source>
        <dbReference type="ARBA" id="ARBA00022598"/>
    </source>
</evidence>
<proteinExistence type="inferred from homology"/>
<sequence>MTKYLTHTPIESRNITPAALKKFTKLRKDGSSTTVEELVQQYLVFLKYDGICALLFYYGPNDFKLISRTDEEINNFDHIGHAMDSVPWMEMCAALQPNEDRPTQYKSGVYFGELWSPDLSAAEIGGLNNLVSAKKIEDAADDIRKVRFVVWDFVTHQEWAEGHSPLSFTDRIARLEWMNFIGLPGQPGAPENASYPPLFFAPCEGTVAENAATSVNELAKEAKTQGRYDGIICVHPDGTWTKGARDPDKIKFKPTVTVDLKVVGYEMGKGKYSNVIGKVICEYGDTEVKVSGMTDGQRGVGHENYIDAFFKNDWKGQIIEVEAMEVSAHGKLREPRFKRFRSGIDASAAE</sequence>
<dbReference type="Proteomes" id="UP001384053">
    <property type="component" value="Segment"/>
</dbReference>
<dbReference type="Gene3D" id="2.40.50.140">
    <property type="entry name" value="Nucleic acid-binding proteins"/>
    <property type="match status" value="1"/>
</dbReference>
<dbReference type="GO" id="GO:0016874">
    <property type="term" value="F:ligase activity"/>
    <property type="evidence" value="ECO:0007669"/>
    <property type="project" value="UniProtKB-KW"/>
</dbReference>
<accession>A0ABZ2GZK8</accession>
<name>A0ABZ2GZK8_9CAUD</name>
<evidence type="ECO:0000256" key="3">
    <source>
        <dbReference type="ARBA" id="ARBA00022705"/>
    </source>
</evidence>
<dbReference type="InterPro" id="IPR050326">
    <property type="entry name" value="NAD_dep_DNA_ligaseB"/>
</dbReference>
<organism evidence="7 8">
    <name type="scientific">Xanthomonas phage SB4</name>
    <dbReference type="NCBI Taxonomy" id="3117473"/>
    <lineage>
        <taxon>Viruses</taxon>
        <taxon>Duplodnaviria</taxon>
        <taxon>Heunggongvirae</taxon>
        <taxon>Uroviricota</taxon>
        <taxon>Caudoviricetes</taxon>
        <taxon>Autographivirales</taxon>
        <taxon>Autonotataviridae</taxon>
        <taxon>Gujervirinae</taxon>
        <taxon>Ceskevirus</taxon>
        <taxon>Ceskevirus SB4</taxon>
    </lineage>
</organism>
<keyword evidence="5" id="KW-0234">DNA repair</keyword>
<keyword evidence="4" id="KW-0227">DNA damage</keyword>
<dbReference type="SUPFAM" id="SSF50249">
    <property type="entry name" value="Nucleic acid-binding proteins"/>
    <property type="match status" value="1"/>
</dbReference>
<evidence type="ECO:0000256" key="4">
    <source>
        <dbReference type="ARBA" id="ARBA00022763"/>
    </source>
</evidence>
<reference evidence="7 8" key="1">
    <citation type="submission" date="2024-01" db="EMBL/GenBank/DDBJ databases">
        <title>Novel lytic viruses for Xanthomonas sp. and Stenotrophomonas maltophilia.</title>
        <authorList>
            <person name="Petrzik K."/>
            <person name="Brazdova S."/>
            <person name="Sovova L."/>
            <person name="Neoralova M."/>
        </authorList>
    </citation>
    <scope>NUCLEOTIDE SEQUENCE [LARGE SCALE GENOMIC DNA]</scope>
</reference>
<comment type="similarity">
    <text evidence="1">Belongs to the ATP-dependent DNA ligase family.</text>
</comment>
<dbReference type="EMBL" id="PP079415">
    <property type="protein sequence ID" value="WWO60301.1"/>
    <property type="molecule type" value="Genomic_DNA"/>
</dbReference>
<dbReference type="PANTHER" id="PTHR47810:SF1">
    <property type="entry name" value="DNA LIGASE B"/>
    <property type="match status" value="1"/>
</dbReference>
<keyword evidence="2 7" id="KW-0436">Ligase</keyword>
<dbReference type="SUPFAM" id="SSF56091">
    <property type="entry name" value="DNA ligase/mRNA capping enzyme, catalytic domain"/>
    <property type="match status" value="1"/>
</dbReference>
<evidence type="ECO:0000259" key="6">
    <source>
        <dbReference type="Pfam" id="PF14743"/>
    </source>
</evidence>
<protein>
    <submittedName>
        <fullName evidence="7">ATP-dependent DNA ligase</fullName>
    </submittedName>
</protein>
<evidence type="ECO:0000256" key="5">
    <source>
        <dbReference type="ARBA" id="ARBA00023204"/>
    </source>
</evidence>
<dbReference type="InterPro" id="IPR029319">
    <property type="entry name" value="DNA_ligase_OB"/>
</dbReference>
<dbReference type="Gene3D" id="3.30.470.30">
    <property type="entry name" value="DNA ligase/mRNA capping enzyme"/>
    <property type="match status" value="1"/>
</dbReference>
<keyword evidence="3" id="KW-0235">DNA replication</keyword>
<evidence type="ECO:0000313" key="7">
    <source>
        <dbReference type="EMBL" id="WWO60301.1"/>
    </source>
</evidence>
<feature type="domain" description="DNA ligase OB-like" evidence="6">
    <location>
        <begin position="268"/>
        <end position="341"/>
    </location>
</feature>
<dbReference type="Pfam" id="PF14743">
    <property type="entry name" value="DNA_ligase_OB_2"/>
    <property type="match status" value="1"/>
</dbReference>
<keyword evidence="8" id="KW-1185">Reference proteome</keyword>